<dbReference type="InterPro" id="IPR015860">
    <property type="entry name" value="ABC_transpr_TagH-like"/>
</dbReference>
<dbReference type="InterPro" id="IPR017871">
    <property type="entry name" value="ABC_transporter-like_CS"/>
</dbReference>
<comment type="caution">
    <text evidence="6">The sequence shown here is derived from an EMBL/GenBank/DDBJ whole genome shotgun (WGS) entry which is preliminary data.</text>
</comment>
<reference evidence="6 7" key="1">
    <citation type="submission" date="2018-05" db="EMBL/GenBank/DDBJ databases">
        <title>Genomic Encyclopedia of Type Strains, Phase IV (KMG-IV): sequencing the most valuable type-strain genomes for metagenomic binning, comparative biology and taxonomic classification.</title>
        <authorList>
            <person name="Goeker M."/>
        </authorList>
    </citation>
    <scope>NUCLEOTIDE SEQUENCE [LARGE SCALE GENOMIC DNA]</scope>
    <source>
        <strain evidence="6 7">DSM 24995</strain>
    </source>
</reference>
<dbReference type="InterPro" id="IPR003593">
    <property type="entry name" value="AAA+_ATPase"/>
</dbReference>
<dbReference type="PROSITE" id="PS00211">
    <property type="entry name" value="ABC_TRANSPORTER_1"/>
    <property type="match status" value="1"/>
</dbReference>
<dbReference type="InterPro" id="IPR003439">
    <property type="entry name" value="ABC_transporter-like_ATP-bd"/>
</dbReference>
<dbReference type="CDD" id="cd03220">
    <property type="entry name" value="ABC_KpsT_Wzt"/>
    <property type="match status" value="1"/>
</dbReference>
<keyword evidence="4 6" id="KW-0067">ATP-binding</keyword>
<comment type="similarity">
    <text evidence="1">Belongs to the ABC transporter superfamily.</text>
</comment>
<proteinExistence type="inferred from homology"/>
<evidence type="ECO:0000313" key="6">
    <source>
        <dbReference type="EMBL" id="PXX48954.1"/>
    </source>
</evidence>
<feature type="domain" description="ABC transporter" evidence="5">
    <location>
        <begin position="19"/>
        <end position="243"/>
    </location>
</feature>
<name>A0A2V3XY13_9FIRM</name>
<keyword evidence="3" id="KW-0547">Nucleotide-binding</keyword>
<dbReference type="Pfam" id="PF00005">
    <property type="entry name" value="ABC_tran"/>
    <property type="match status" value="1"/>
</dbReference>
<protein>
    <submittedName>
        <fullName evidence="6">ABC-2 type transport system ATP-binding protein</fullName>
    </submittedName>
</protein>
<evidence type="ECO:0000256" key="1">
    <source>
        <dbReference type="ARBA" id="ARBA00005417"/>
    </source>
</evidence>
<dbReference type="EMBL" id="QJKD01000015">
    <property type="protein sequence ID" value="PXX48954.1"/>
    <property type="molecule type" value="Genomic_DNA"/>
</dbReference>
<evidence type="ECO:0000256" key="3">
    <source>
        <dbReference type="ARBA" id="ARBA00022741"/>
    </source>
</evidence>
<dbReference type="InterPro" id="IPR050683">
    <property type="entry name" value="Bact_Polysacc_Export_ATP-bd"/>
</dbReference>
<dbReference type="PANTHER" id="PTHR46743:SF2">
    <property type="entry name" value="TEICHOIC ACIDS EXPORT ATP-BINDING PROTEIN TAGH"/>
    <property type="match status" value="1"/>
</dbReference>
<keyword evidence="7" id="KW-1185">Reference proteome</keyword>
<evidence type="ECO:0000259" key="5">
    <source>
        <dbReference type="PROSITE" id="PS50893"/>
    </source>
</evidence>
<accession>A0A2V3XY13</accession>
<dbReference type="GO" id="GO:0005524">
    <property type="term" value="F:ATP binding"/>
    <property type="evidence" value="ECO:0007669"/>
    <property type="project" value="UniProtKB-KW"/>
</dbReference>
<evidence type="ECO:0000256" key="2">
    <source>
        <dbReference type="ARBA" id="ARBA00022448"/>
    </source>
</evidence>
<sequence>MSTMIRVDDASMMFNMSSEKIDNIKEYVIRFVKHELMFKQFWALKHISFELEKGDSLGIVGLNGAGKSTLLKLIAGVMKPTEGTVYTGGGIAPLIELGAGFDDDLSAEENIYLNGAILGYSREYMKERYNDIIEFAELKDFTQIPLKNYSSGMKARLGFAVATMNVPDILILDEVLSVGDYKFQEKSFARTKEILNSGATVMFVSHSVSQVRQVCKKALWLDNGEMKMYGDVEEVCSAYETMA</sequence>
<dbReference type="PROSITE" id="PS50893">
    <property type="entry name" value="ABC_TRANSPORTER_2"/>
    <property type="match status" value="1"/>
</dbReference>
<gene>
    <name evidence="6" type="ORF">DFR60_115128</name>
</gene>
<keyword evidence="2" id="KW-0813">Transport</keyword>
<dbReference type="SUPFAM" id="SSF52540">
    <property type="entry name" value="P-loop containing nucleoside triphosphate hydrolases"/>
    <property type="match status" value="1"/>
</dbReference>
<dbReference type="GO" id="GO:0140359">
    <property type="term" value="F:ABC-type transporter activity"/>
    <property type="evidence" value="ECO:0007669"/>
    <property type="project" value="InterPro"/>
</dbReference>
<dbReference type="GO" id="GO:0016020">
    <property type="term" value="C:membrane"/>
    <property type="evidence" value="ECO:0007669"/>
    <property type="project" value="InterPro"/>
</dbReference>
<evidence type="ECO:0000313" key="7">
    <source>
        <dbReference type="Proteomes" id="UP000248057"/>
    </source>
</evidence>
<dbReference type="PANTHER" id="PTHR46743">
    <property type="entry name" value="TEICHOIC ACIDS EXPORT ATP-BINDING PROTEIN TAGH"/>
    <property type="match status" value="1"/>
</dbReference>
<organism evidence="6 7">
    <name type="scientific">Hungatella effluvii</name>
    <dbReference type="NCBI Taxonomy" id="1096246"/>
    <lineage>
        <taxon>Bacteria</taxon>
        <taxon>Bacillati</taxon>
        <taxon>Bacillota</taxon>
        <taxon>Clostridia</taxon>
        <taxon>Lachnospirales</taxon>
        <taxon>Lachnospiraceae</taxon>
        <taxon>Hungatella</taxon>
    </lineage>
</organism>
<dbReference type="GO" id="GO:0016887">
    <property type="term" value="F:ATP hydrolysis activity"/>
    <property type="evidence" value="ECO:0007669"/>
    <property type="project" value="InterPro"/>
</dbReference>
<dbReference type="SMART" id="SM00382">
    <property type="entry name" value="AAA"/>
    <property type="match status" value="1"/>
</dbReference>
<dbReference type="Proteomes" id="UP000248057">
    <property type="component" value="Unassembled WGS sequence"/>
</dbReference>
<evidence type="ECO:0000256" key="4">
    <source>
        <dbReference type="ARBA" id="ARBA00022840"/>
    </source>
</evidence>
<dbReference type="Gene3D" id="3.40.50.300">
    <property type="entry name" value="P-loop containing nucleotide triphosphate hydrolases"/>
    <property type="match status" value="1"/>
</dbReference>
<dbReference type="AlphaFoldDB" id="A0A2V3XY13"/>
<dbReference type="InterPro" id="IPR027417">
    <property type="entry name" value="P-loop_NTPase"/>
</dbReference>